<reference evidence="13 14" key="1">
    <citation type="submission" date="2017-10" db="EMBL/GenBank/DDBJ databases">
        <title>Genomics of the genus Arcobacter.</title>
        <authorList>
            <person name="Perez-Cataluna A."/>
            <person name="Figueras M.J."/>
        </authorList>
    </citation>
    <scope>NUCLEOTIDE SEQUENCE [LARGE SCALE GENOMIC DNA]</scope>
    <source>
        <strain evidence="13 14">CECT 8993</strain>
    </source>
</reference>
<evidence type="ECO:0000256" key="6">
    <source>
        <dbReference type="ARBA" id="ARBA00022692"/>
    </source>
</evidence>
<dbReference type="InterPro" id="IPR051789">
    <property type="entry name" value="Bact_Polyamine_Transport"/>
</dbReference>
<evidence type="ECO:0000256" key="2">
    <source>
        <dbReference type="ARBA" id="ARBA00007069"/>
    </source>
</evidence>
<accession>A0A4Q0YFS4</accession>
<comment type="subcellular location">
    <subcellularLocation>
        <location evidence="1">Cell inner membrane</location>
        <topology evidence="1">Multi-pass membrane protein</topology>
    </subcellularLocation>
    <subcellularLocation>
        <location evidence="11">Cell membrane</location>
        <topology evidence="11">Multi-pass membrane protein</topology>
    </subcellularLocation>
</comment>
<dbReference type="InterPro" id="IPR035906">
    <property type="entry name" value="MetI-like_sf"/>
</dbReference>
<dbReference type="EMBL" id="PDKJ01000008">
    <property type="protein sequence ID" value="RXJ67661.1"/>
    <property type="molecule type" value="Genomic_DNA"/>
</dbReference>
<keyword evidence="5" id="KW-0997">Cell inner membrane</keyword>
<feature type="transmembrane region" description="Helical" evidence="11">
    <location>
        <begin position="12"/>
        <end position="34"/>
    </location>
</feature>
<dbReference type="Gene3D" id="1.10.3720.10">
    <property type="entry name" value="MetI-like"/>
    <property type="match status" value="1"/>
</dbReference>
<evidence type="ECO:0000313" key="14">
    <source>
        <dbReference type="Proteomes" id="UP000290172"/>
    </source>
</evidence>
<feature type="transmembrane region" description="Helical" evidence="11">
    <location>
        <begin position="93"/>
        <end position="117"/>
    </location>
</feature>
<dbReference type="GO" id="GO:0055085">
    <property type="term" value="P:transmembrane transport"/>
    <property type="evidence" value="ECO:0007669"/>
    <property type="project" value="InterPro"/>
</dbReference>
<dbReference type="PROSITE" id="PS50928">
    <property type="entry name" value="ABC_TM1"/>
    <property type="match status" value="1"/>
</dbReference>
<feature type="transmembrane region" description="Helical" evidence="11">
    <location>
        <begin position="167"/>
        <end position="190"/>
    </location>
</feature>
<dbReference type="GO" id="GO:0005886">
    <property type="term" value="C:plasma membrane"/>
    <property type="evidence" value="ECO:0007669"/>
    <property type="project" value="UniProtKB-SubCell"/>
</dbReference>
<evidence type="ECO:0000256" key="3">
    <source>
        <dbReference type="ARBA" id="ARBA00022448"/>
    </source>
</evidence>
<protein>
    <recommendedName>
        <fullName evidence="10">Spermidine/putrescine transport system permease protein PotC</fullName>
    </recommendedName>
</protein>
<dbReference type="Proteomes" id="UP000290172">
    <property type="component" value="Unassembled WGS sequence"/>
</dbReference>
<sequence length="251" mass="28222">MRKFYASFIYTLLYLPIVVLIVYSFNASKYTIAWKGFSFMWYEKLLEHGSLLDAAWHSVSVAFSSAVLATTLGTLGALALFRYDFFGKKIFNTLVYVLIMSPEIVMGISLLMLFVFISLPLGFTTLLIAHITFCMPFVIVTVLARLNGFDKNIIEAAKDLGASEFKTFVNIILPNIIPAIVAGFLLSLTLSFDDVIISFFVTGPDYEILPLKIYSMVKLGVKPEINALCTIMFVFTLVMVLFSQFLIKEKK</sequence>
<dbReference type="SUPFAM" id="SSF161098">
    <property type="entry name" value="MetI-like"/>
    <property type="match status" value="1"/>
</dbReference>
<evidence type="ECO:0000256" key="5">
    <source>
        <dbReference type="ARBA" id="ARBA00022519"/>
    </source>
</evidence>
<proteinExistence type="inferred from homology"/>
<dbReference type="InterPro" id="IPR000515">
    <property type="entry name" value="MetI-like"/>
</dbReference>
<dbReference type="RefSeq" id="WP_128981604.1">
    <property type="nucleotide sequence ID" value="NZ_PDKJ01000008.1"/>
</dbReference>
<evidence type="ECO:0000256" key="4">
    <source>
        <dbReference type="ARBA" id="ARBA00022475"/>
    </source>
</evidence>
<feature type="domain" description="ABC transmembrane type-1" evidence="12">
    <location>
        <begin position="55"/>
        <end position="243"/>
    </location>
</feature>
<evidence type="ECO:0000256" key="8">
    <source>
        <dbReference type="ARBA" id="ARBA00023136"/>
    </source>
</evidence>
<comment type="caution">
    <text evidence="13">The sequence shown here is derived from an EMBL/GenBank/DDBJ whole genome shotgun (WGS) entry which is preliminary data.</text>
</comment>
<dbReference type="PANTHER" id="PTHR43848">
    <property type="entry name" value="PUTRESCINE TRANSPORT SYSTEM PERMEASE PROTEIN POTI"/>
    <property type="match status" value="1"/>
</dbReference>
<keyword evidence="8 11" id="KW-0472">Membrane</keyword>
<organism evidence="13 14">
    <name type="scientific">Halarcobacter ebronensis</name>
    <dbReference type="NCBI Taxonomy" id="1462615"/>
    <lineage>
        <taxon>Bacteria</taxon>
        <taxon>Pseudomonadati</taxon>
        <taxon>Campylobacterota</taxon>
        <taxon>Epsilonproteobacteria</taxon>
        <taxon>Campylobacterales</taxon>
        <taxon>Arcobacteraceae</taxon>
        <taxon>Halarcobacter</taxon>
    </lineage>
</organism>
<evidence type="ECO:0000313" key="13">
    <source>
        <dbReference type="EMBL" id="RXJ67661.1"/>
    </source>
</evidence>
<evidence type="ECO:0000256" key="7">
    <source>
        <dbReference type="ARBA" id="ARBA00022989"/>
    </source>
</evidence>
<keyword evidence="4" id="KW-1003">Cell membrane</keyword>
<evidence type="ECO:0000256" key="11">
    <source>
        <dbReference type="RuleBase" id="RU363032"/>
    </source>
</evidence>
<keyword evidence="6 11" id="KW-0812">Transmembrane</keyword>
<comment type="similarity">
    <text evidence="2">Belongs to the binding-protein-dependent transport system permease family. CysTW subfamily.</text>
</comment>
<feature type="transmembrane region" description="Helical" evidence="11">
    <location>
        <begin position="123"/>
        <end position="146"/>
    </location>
</feature>
<dbReference type="NCBIfam" id="NF007047">
    <property type="entry name" value="PRK09500.1"/>
    <property type="match status" value="1"/>
</dbReference>
<dbReference type="AlphaFoldDB" id="A0A4Q0YFS4"/>
<name>A0A4Q0YFS4_9BACT</name>
<evidence type="ECO:0000256" key="1">
    <source>
        <dbReference type="ARBA" id="ARBA00004429"/>
    </source>
</evidence>
<feature type="transmembrane region" description="Helical" evidence="11">
    <location>
        <begin position="54"/>
        <end position="81"/>
    </location>
</feature>
<dbReference type="CDD" id="cd06261">
    <property type="entry name" value="TM_PBP2"/>
    <property type="match status" value="1"/>
</dbReference>
<comment type="function">
    <text evidence="9">Required for the activity of the bacterial periplasmic transport system of putrescine and spermidine.</text>
</comment>
<gene>
    <name evidence="13" type="ORF">CRV08_09835</name>
</gene>
<dbReference type="Pfam" id="PF00528">
    <property type="entry name" value="BPD_transp_1"/>
    <property type="match status" value="1"/>
</dbReference>
<evidence type="ECO:0000259" key="12">
    <source>
        <dbReference type="PROSITE" id="PS50928"/>
    </source>
</evidence>
<dbReference type="PANTHER" id="PTHR43848:SF5">
    <property type="entry name" value="SPERMIDINE_PUTRESCINE TRANSPORT SYSTEM PERMEASE PROTEIN POTC"/>
    <property type="match status" value="1"/>
</dbReference>
<evidence type="ECO:0000256" key="10">
    <source>
        <dbReference type="ARBA" id="ARBA00039580"/>
    </source>
</evidence>
<evidence type="ECO:0000256" key="9">
    <source>
        <dbReference type="ARBA" id="ARBA00037216"/>
    </source>
</evidence>
<feature type="transmembrane region" description="Helical" evidence="11">
    <location>
        <begin position="225"/>
        <end position="247"/>
    </location>
</feature>
<keyword evidence="3 11" id="KW-0813">Transport</keyword>
<keyword evidence="7 11" id="KW-1133">Transmembrane helix</keyword>